<accession>A0ABU8QBT2</accession>
<evidence type="ECO:0000313" key="2">
    <source>
        <dbReference type="EMBL" id="MEJ5216871.1"/>
    </source>
</evidence>
<evidence type="ECO:0000256" key="1">
    <source>
        <dbReference type="SAM" id="Phobius"/>
    </source>
</evidence>
<feature type="transmembrane region" description="Helical" evidence="1">
    <location>
        <begin position="60"/>
        <end position="77"/>
    </location>
</feature>
<protein>
    <submittedName>
        <fullName evidence="2">Excinuclease ABC subunit A</fullName>
    </submittedName>
</protein>
<gene>
    <name evidence="2" type="ORF">WG622_01340</name>
</gene>
<keyword evidence="1" id="KW-0812">Transmembrane</keyword>
<comment type="caution">
    <text evidence="2">The sequence shown here is derived from an EMBL/GenBank/DDBJ whole genome shotgun (WGS) entry which is preliminary data.</text>
</comment>
<reference evidence="2 3" key="1">
    <citation type="submission" date="2024-03" db="EMBL/GenBank/DDBJ databases">
        <title>Cognatishimia coralii sp. nov., a marine bacterium isolated from coral surrounding seawater.</title>
        <authorList>
            <person name="Liu X."/>
            <person name="Liu S."/>
            <person name="Sun H."/>
            <person name="Zhang Y."/>
        </authorList>
    </citation>
    <scope>NUCLEOTIDE SEQUENCE [LARGE SCALE GENOMIC DNA]</scope>
    <source>
        <strain evidence="2 3">D5M38</strain>
    </source>
</reference>
<proteinExistence type="predicted"/>
<organism evidence="2 3">
    <name type="scientific">Cognatishimia coralii</name>
    <dbReference type="NCBI Taxonomy" id="3083254"/>
    <lineage>
        <taxon>Bacteria</taxon>
        <taxon>Pseudomonadati</taxon>
        <taxon>Pseudomonadota</taxon>
        <taxon>Alphaproteobacteria</taxon>
        <taxon>Rhodobacterales</taxon>
        <taxon>Paracoccaceae</taxon>
        <taxon>Cognatishimia</taxon>
    </lineage>
</organism>
<dbReference type="EMBL" id="JBBGAZ010000001">
    <property type="protein sequence ID" value="MEJ5216871.1"/>
    <property type="molecule type" value="Genomic_DNA"/>
</dbReference>
<keyword evidence="3" id="KW-1185">Reference proteome</keyword>
<feature type="transmembrane region" description="Helical" evidence="1">
    <location>
        <begin position="89"/>
        <end position="105"/>
    </location>
</feature>
<evidence type="ECO:0000313" key="3">
    <source>
        <dbReference type="Proteomes" id="UP001368270"/>
    </source>
</evidence>
<feature type="transmembrane region" description="Helical" evidence="1">
    <location>
        <begin position="12"/>
        <end position="32"/>
    </location>
</feature>
<sequence>MTHDKRIKSLKITIIASAGVALFMFASLFTPLREVMSFFLDLVHMPLDGAQSLSRDTEEVLTAISAGIFFGFCVLLWQVTTEVYVKDPLLGRRMILSSVIAWFVIDTTGSLIVGAWMNGILNTVFLIALISPVLRQQEKLQVDMV</sequence>
<feature type="transmembrane region" description="Helical" evidence="1">
    <location>
        <begin position="111"/>
        <end position="134"/>
    </location>
</feature>
<dbReference type="RefSeq" id="WP_339401948.1">
    <property type="nucleotide sequence ID" value="NZ_JBBGAZ010000001.1"/>
</dbReference>
<dbReference type="Proteomes" id="UP001368270">
    <property type="component" value="Unassembled WGS sequence"/>
</dbReference>
<keyword evidence="1" id="KW-1133">Transmembrane helix</keyword>
<name>A0ABU8QBT2_9RHOB</name>
<keyword evidence="1" id="KW-0472">Membrane</keyword>